<protein>
    <submittedName>
        <fullName evidence="2">VOC family protein</fullName>
    </submittedName>
</protein>
<dbReference type="InterPro" id="IPR052164">
    <property type="entry name" value="Anthracycline_SecMetBiosynth"/>
</dbReference>
<dbReference type="InterPro" id="IPR037523">
    <property type="entry name" value="VOC_core"/>
</dbReference>
<dbReference type="Proteomes" id="UP000635853">
    <property type="component" value="Unassembled WGS sequence"/>
</dbReference>
<dbReference type="PROSITE" id="PS51819">
    <property type="entry name" value="VOC"/>
    <property type="match status" value="1"/>
</dbReference>
<dbReference type="InterPro" id="IPR029068">
    <property type="entry name" value="Glyas_Bleomycin-R_OHBP_Dase"/>
</dbReference>
<organism evidence="3 4">
    <name type="scientific">Rhodovulum visakhapatnamense</name>
    <dbReference type="NCBI Taxonomy" id="364297"/>
    <lineage>
        <taxon>Bacteria</taxon>
        <taxon>Pseudomonadati</taxon>
        <taxon>Pseudomonadota</taxon>
        <taxon>Alphaproteobacteria</taxon>
        <taxon>Rhodobacterales</taxon>
        <taxon>Paracoccaceae</taxon>
        <taxon>Rhodovulum</taxon>
    </lineage>
</organism>
<reference evidence="5" key="2">
    <citation type="submission" date="2021-01" db="EMBL/GenBank/DDBJ databases">
        <title>Draft genomes of Rhodovulum sulfidophilum.</title>
        <authorList>
            <person name="Guzman M.S."/>
        </authorList>
    </citation>
    <scope>NUCLEOTIDE SEQUENCE [LARGE SCALE GENOMIC DNA]</scope>
    <source>
        <strain evidence="5">AB19</strain>
    </source>
</reference>
<dbReference type="Pfam" id="PF00903">
    <property type="entry name" value="Glyoxalase"/>
    <property type="match status" value="1"/>
</dbReference>
<dbReference type="InterPro" id="IPR004360">
    <property type="entry name" value="Glyas_Fos-R_dOase_dom"/>
</dbReference>
<dbReference type="PANTHER" id="PTHR33993:SF14">
    <property type="entry name" value="GB|AAF24581.1"/>
    <property type="match status" value="1"/>
</dbReference>
<proteinExistence type="predicted"/>
<dbReference type="PANTHER" id="PTHR33993">
    <property type="entry name" value="GLYOXALASE-RELATED"/>
    <property type="match status" value="1"/>
</dbReference>
<comment type="caution">
    <text evidence="3">The sequence shown here is derived from an EMBL/GenBank/DDBJ whole genome shotgun (WGS) entry which is preliminary data.</text>
</comment>
<dbReference type="EMBL" id="SOEB01000008">
    <property type="protein sequence ID" value="TDX29661.1"/>
    <property type="molecule type" value="Genomic_DNA"/>
</dbReference>
<sequence length="126" mass="13702">MSQNHGKVWWTELMTHDVPGALKYYKAVCGWHFQPMPMGAGVYHVAHCGAQPVAGVMDMAMLPGMETAPADWFSYFAVDRLDKALEDTRSRGGSVLREPFDVPGIGRIAIVLDPTGAAMGLITPAR</sequence>
<evidence type="ECO:0000313" key="5">
    <source>
        <dbReference type="Proteomes" id="UP000635853"/>
    </source>
</evidence>
<dbReference type="Proteomes" id="UP000295484">
    <property type="component" value="Unassembled WGS sequence"/>
</dbReference>
<gene>
    <name evidence="3" type="ORF">EV657_10881</name>
    <name evidence="2" type="ORF">JMJ92_09270</name>
</gene>
<dbReference type="SUPFAM" id="SSF54593">
    <property type="entry name" value="Glyoxalase/Bleomycin resistance protein/Dihydroxybiphenyl dioxygenase"/>
    <property type="match status" value="1"/>
</dbReference>
<evidence type="ECO:0000313" key="2">
    <source>
        <dbReference type="EMBL" id="MBL3578342.1"/>
    </source>
</evidence>
<dbReference type="EMBL" id="JAESIL010000032">
    <property type="protein sequence ID" value="MBL3578342.1"/>
    <property type="molecule type" value="Genomic_DNA"/>
</dbReference>
<evidence type="ECO:0000313" key="4">
    <source>
        <dbReference type="Proteomes" id="UP000295484"/>
    </source>
</evidence>
<reference evidence="2" key="3">
    <citation type="submission" date="2021-01" db="EMBL/GenBank/DDBJ databases">
        <authorList>
            <person name="Guzman M.S."/>
        </authorList>
    </citation>
    <scope>NUCLEOTIDE SEQUENCE</scope>
    <source>
        <strain evidence="2">AB19</strain>
    </source>
</reference>
<dbReference type="RefSeq" id="WP_075786796.1">
    <property type="nucleotide sequence ID" value="NZ_JAESIL010000032.1"/>
</dbReference>
<keyword evidence="5" id="KW-1185">Reference proteome</keyword>
<feature type="domain" description="VOC" evidence="1">
    <location>
        <begin position="7"/>
        <end position="124"/>
    </location>
</feature>
<name>A0A4R8FSQ8_9RHOB</name>
<reference evidence="3 4" key="1">
    <citation type="submission" date="2019-03" db="EMBL/GenBank/DDBJ databases">
        <title>Genomic Encyclopedia of Type Strains, Phase IV (KMG-IV): sequencing the most valuable type-strain genomes for metagenomic binning, comparative biology and taxonomic classification.</title>
        <authorList>
            <person name="Goeker M."/>
        </authorList>
    </citation>
    <scope>NUCLEOTIDE SEQUENCE [LARGE SCALE GENOMIC DNA]</scope>
    <source>
        <strain evidence="3 4">JA181</strain>
    </source>
</reference>
<dbReference type="AlphaFoldDB" id="A0A4R8FSQ8"/>
<dbReference type="Gene3D" id="3.10.180.10">
    <property type="entry name" value="2,3-Dihydroxybiphenyl 1,2-Dioxygenase, domain 1"/>
    <property type="match status" value="1"/>
</dbReference>
<dbReference type="CDD" id="cd07247">
    <property type="entry name" value="SgaA_N_like"/>
    <property type="match status" value="1"/>
</dbReference>
<evidence type="ECO:0000259" key="1">
    <source>
        <dbReference type="PROSITE" id="PS51819"/>
    </source>
</evidence>
<accession>A0A4R8FSQ8</accession>
<evidence type="ECO:0000313" key="3">
    <source>
        <dbReference type="EMBL" id="TDX29661.1"/>
    </source>
</evidence>